<dbReference type="InterPro" id="IPR006015">
    <property type="entry name" value="Universal_stress_UspA"/>
</dbReference>
<dbReference type="STRING" id="218672.SAMN04489759_101378"/>
<dbReference type="OrthoDB" id="5564966at2"/>
<dbReference type="InterPro" id="IPR014729">
    <property type="entry name" value="Rossmann-like_a/b/a_fold"/>
</dbReference>
<dbReference type="InterPro" id="IPR006016">
    <property type="entry name" value="UspA"/>
</dbReference>
<organism evidence="3 4">
    <name type="scientific">Sulfitobacter delicatus</name>
    <dbReference type="NCBI Taxonomy" id="218672"/>
    <lineage>
        <taxon>Bacteria</taxon>
        <taxon>Pseudomonadati</taxon>
        <taxon>Pseudomonadota</taxon>
        <taxon>Alphaproteobacteria</taxon>
        <taxon>Rhodobacterales</taxon>
        <taxon>Roseobacteraceae</taxon>
        <taxon>Sulfitobacter</taxon>
    </lineage>
</organism>
<dbReference type="PANTHER" id="PTHR46268">
    <property type="entry name" value="STRESS RESPONSE PROTEIN NHAX"/>
    <property type="match status" value="1"/>
</dbReference>
<gene>
    <name evidence="3" type="ORF">SAMN04489759_101378</name>
</gene>
<dbReference type="PANTHER" id="PTHR46268:SF6">
    <property type="entry name" value="UNIVERSAL STRESS PROTEIN UP12"/>
    <property type="match status" value="1"/>
</dbReference>
<name>A0A1G7IG56_9RHOB</name>
<dbReference type="RefSeq" id="WP_093738578.1">
    <property type="nucleotide sequence ID" value="NZ_FNBP01000001.1"/>
</dbReference>
<evidence type="ECO:0000313" key="4">
    <source>
        <dbReference type="Proteomes" id="UP000199399"/>
    </source>
</evidence>
<accession>A0A1G7IG56</accession>
<dbReference type="CDD" id="cd00293">
    <property type="entry name" value="USP-like"/>
    <property type="match status" value="1"/>
</dbReference>
<dbReference type="EMBL" id="FNBP01000001">
    <property type="protein sequence ID" value="SDF11289.1"/>
    <property type="molecule type" value="Genomic_DNA"/>
</dbReference>
<feature type="domain" description="UspA" evidence="2">
    <location>
        <begin position="1"/>
        <end position="146"/>
    </location>
</feature>
<sequence length="146" mass="15637">MFTHILAPYDGSVNADRALMKAAEMANLTGAKVTLLTIYRHHSMLEASLSMVRVNDPGNIDDAMQAHATEIITHGKQLMKDAGVENVRAFVRSGRPARAVTEFAKKHEVDLIVIGSRGLGATGDSYLLGSVSHKVTGLAKCPVLVV</sequence>
<dbReference type="SUPFAM" id="SSF52402">
    <property type="entry name" value="Adenine nucleotide alpha hydrolases-like"/>
    <property type="match status" value="1"/>
</dbReference>
<dbReference type="PRINTS" id="PR01438">
    <property type="entry name" value="UNVRSLSTRESS"/>
</dbReference>
<keyword evidence="4" id="KW-1185">Reference proteome</keyword>
<proteinExistence type="inferred from homology"/>
<dbReference type="AlphaFoldDB" id="A0A1G7IG56"/>
<reference evidence="4" key="1">
    <citation type="submission" date="2016-10" db="EMBL/GenBank/DDBJ databases">
        <authorList>
            <person name="Varghese N."/>
            <person name="Submissions S."/>
        </authorList>
    </citation>
    <scope>NUCLEOTIDE SEQUENCE [LARGE SCALE GENOMIC DNA]</scope>
    <source>
        <strain evidence="4">DSM 16477</strain>
    </source>
</reference>
<comment type="similarity">
    <text evidence="1">Belongs to the universal stress protein A family.</text>
</comment>
<protein>
    <submittedName>
        <fullName evidence="3">Nucleotide-binding universal stress protein, UspA family</fullName>
    </submittedName>
</protein>
<evidence type="ECO:0000256" key="1">
    <source>
        <dbReference type="ARBA" id="ARBA00008791"/>
    </source>
</evidence>
<dbReference type="Gene3D" id="3.40.50.620">
    <property type="entry name" value="HUPs"/>
    <property type="match status" value="1"/>
</dbReference>
<evidence type="ECO:0000259" key="2">
    <source>
        <dbReference type="Pfam" id="PF00582"/>
    </source>
</evidence>
<dbReference type="Pfam" id="PF00582">
    <property type="entry name" value="Usp"/>
    <property type="match status" value="1"/>
</dbReference>
<evidence type="ECO:0000313" key="3">
    <source>
        <dbReference type="EMBL" id="SDF11289.1"/>
    </source>
</evidence>
<dbReference type="Proteomes" id="UP000199399">
    <property type="component" value="Unassembled WGS sequence"/>
</dbReference>